<dbReference type="RefSeq" id="WP_081614545.1">
    <property type="nucleotide sequence ID" value="NZ_AP028878.1"/>
</dbReference>
<dbReference type="CDD" id="cd12797">
    <property type="entry name" value="M23_peptidase"/>
    <property type="match status" value="1"/>
</dbReference>
<dbReference type="Pfam" id="PF01551">
    <property type="entry name" value="Peptidase_M23"/>
    <property type="match status" value="1"/>
</dbReference>
<dbReference type="OrthoDB" id="9800107at2"/>
<evidence type="ECO:0000313" key="5">
    <source>
        <dbReference type="Proteomes" id="UP000013165"/>
    </source>
</evidence>
<evidence type="ECO:0000256" key="2">
    <source>
        <dbReference type="SAM" id="Phobius"/>
    </source>
</evidence>
<dbReference type="HOGENOM" id="CLU_882252_0_0_6"/>
<dbReference type="SUPFAM" id="SSF51261">
    <property type="entry name" value="Duplicated hybrid motif"/>
    <property type="match status" value="1"/>
</dbReference>
<dbReference type="InterPro" id="IPR016047">
    <property type="entry name" value="M23ase_b-sheet_dom"/>
</dbReference>
<accession>N6VYC2</accession>
<dbReference type="PANTHER" id="PTHR21666:SF268">
    <property type="entry name" value="PEPTIDASE M23 DOMAIN-CONTAINING PROTEIN"/>
    <property type="match status" value="1"/>
</dbReference>
<dbReference type="eggNOG" id="COG0739">
    <property type="taxonomic scope" value="Bacteria"/>
</dbReference>
<dbReference type="InterPro" id="IPR050570">
    <property type="entry name" value="Cell_wall_metabolism_enzyme"/>
</dbReference>
<evidence type="ECO:0000256" key="1">
    <source>
        <dbReference type="SAM" id="MobiDB-lite"/>
    </source>
</evidence>
<gene>
    <name evidence="4" type="ORF">J057_07791</name>
</gene>
<comment type="caution">
    <text evidence="4">The sequence shown here is derived from an EMBL/GenBank/DDBJ whole genome shotgun (WGS) entry which is preliminary data.</text>
</comment>
<keyword evidence="2" id="KW-1133">Transmembrane helix</keyword>
<dbReference type="PATRIC" id="fig|626887.3.peg.1552"/>
<keyword evidence="5" id="KW-1185">Reference proteome</keyword>
<evidence type="ECO:0000313" key="4">
    <source>
        <dbReference type="EMBL" id="ENO15235.2"/>
    </source>
</evidence>
<reference evidence="4 5" key="1">
    <citation type="journal article" date="2013" name="Genome Announc.">
        <title>Genome Sequence of the Polycyclic Aromatic Hydrocarbon-Degrading Bacterium Strain Marinobacter nanhaiticus D15-8WT.</title>
        <authorList>
            <person name="Cui Z."/>
            <person name="Gao W."/>
            <person name="Li Q."/>
            <person name="Xu G."/>
            <person name="Zheng L."/>
        </authorList>
    </citation>
    <scope>NUCLEOTIDE SEQUENCE [LARGE SCALE GENOMIC DNA]</scope>
    <source>
        <strain evidence="4 5">D15-8W</strain>
    </source>
</reference>
<dbReference type="Proteomes" id="UP000013165">
    <property type="component" value="Unassembled WGS sequence"/>
</dbReference>
<proteinExistence type="predicted"/>
<feature type="region of interest" description="Disordered" evidence="1">
    <location>
        <begin position="1"/>
        <end position="25"/>
    </location>
</feature>
<dbReference type="EMBL" id="APLQ01000011">
    <property type="protein sequence ID" value="ENO15235.2"/>
    <property type="molecule type" value="Genomic_DNA"/>
</dbReference>
<dbReference type="InterPro" id="IPR011055">
    <property type="entry name" value="Dup_hybrid_motif"/>
</dbReference>
<sequence>MTEPSHKADSQSTSEGESCPGGKSRPHKWRPWGLFLILLALVSVLLVRDDLRRQAIGSTTEAIRTLAIEGLGLSPRELFIWRLKIAGLAESPLGQQWQKAAQVAGSDPVSLDRQLQTQRGFVADVVEAHVYQVTLKRGAELVWRLDRVADSGGELFASLERRDSDGEFGTGTWETVAELDASGQSTRRVVREDGIYRIVLQPELFASVEYNLALASGGSLGMPVSGASQRDIGSPFGAPRDGGARSHHGVDIFAPRGTAVTAVADGRVRTGTSNLGGKHVWLSGSLLGFGSPRYYYAHLDAFEVESGADVDAGDVLGYVGNTGNARTTPPHLHFGIYTASGPVDPEPFLQPEPVLPRE</sequence>
<keyword evidence="2" id="KW-0812">Transmembrane</keyword>
<protein>
    <submittedName>
        <fullName evidence="4">M23 family peptidase</fullName>
    </submittedName>
</protein>
<keyword evidence="2" id="KW-0472">Membrane</keyword>
<dbReference type="Gene3D" id="2.70.70.10">
    <property type="entry name" value="Glucose Permease (Domain IIA)"/>
    <property type="match status" value="1"/>
</dbReference>
<feature type="transmembrane region" description="Helical" evidence="2">
    <location>
        <begin position="29"/>
        <end position="47"/>
    </location>
</feature>
<name>N6VYC2_9GAMM</name>
<dbReference type="AlphaFoldDB" id="N6VYC2"/>
<organism evidence="4 5">
    <name type="scientific">Marinobacter nanhaiticus D15-8W</name>
    <dbReference type="NCBI Taxonomy" id="626887"/>
    <lineage>
        <taxon>Bacteria</taxon>
        <taxon>Pseudomonadati</taxon>
        <taxon>Pseudomonadota</taxon>
        <taxon>Gammaproteobacteria</taxon>
        <taxon>Pseudomonadales</taxon>
        <taxon>Marinobacteraceae</taxon>
        <taxon>Marinobacter</taxon>
    </lineage>
</organism>
<dbReference type="PANTHER" id="PTHR21666">
    <property type="entry name" value="PEPTIDASE-RELATED"/>
    <property type="match status" value="1"/>
</dbReference>
<dbReference type="GO" id="GO:0004222">
    <property type="term" value="F:metalloendopeptidase activity"/>
    <property type="evidence" value="ECO:0007669"/>
    <property type="project" value="TreeGrafter"/>
</dbReference>
<dbReference type="STRING" id="626887.J057_07791"/>
<evidence type="ECO:0000259" key="3">
    <source>
        <dbReference type="Pfam" id="PF01551"/>
    </source>
</evidence>
<feature type="domain" description="M23ase beta-sheet core" evidence="3">
    <location>
        <begin position="246"/>
        <end position="345"/>
    </location>
</feature>